<sequence length="1190" mass="130086">MTLKKISGYWILIYTVTALAALFVYFDGAELDPSPYRRVGAVLTIGVIALLARAHLASAWRVAAHHAPGRKKEQYERDPSARIGSPKLPEIDLTEHRYENLALTLRNRHGWRWRYRDRWVVVVGDIPLIERLAPGLTESGYAIVGDTVLLCARQIGDRLDTAWLERIRRTRRRRPVDAMAIVARTRIDGQPPFDGESLVQRLARHAHALRWSAPAYVVNMTGIGGETSGRDEVIGCTWSTAQSRPDAIEVSLQGLENDVAELGVMRLTNDAADRYAASLSAHITRYRSALAALVVQIGRSRGERAAIHGVLFTPLFDERNAESTSGQQDNEHASNADHRKSEDTLQFAADRGDISQAIWQTIAAHSRRFRGRRIGFSASTSATWIATACVACWIAGTNLSGFTQRATIQAAAATTVKLSTMQDPTDAALALDSLQKQLDTLEVRQRDGTPWYTRFGLNRNTELLAALWPAYEFASNRILVQRIHTVLEARLQQLGSLSDAEIASGGDRQITAAYATLKTYLMLARPERSDAKFLTAQLLAMGQPTRPQRVALSDGAWRDLRQRLVTFYADHLGHRASSGDGAPVIVPDASLVSAVRQTLIGVIGLQNSTDVLYRQILDENRGKYPPLSLATLLGDTSSRGLFNTTATLPGVFTRAAWDERISKAIDAADEQRSVGGDWVLSDTRTGKPSPSTLKAELRQRYFNDYARAWQQFLNSIRWQRDVTLSGTIDQLTLLADPQRSPLGALMKVIVYQGHAGAPGQSLSDTLIDRAQQLVGAAEQNPSKITHAQSTAPLATAFGPLLQLSGGDPGGPDNKGTARAQFTATGDLSVQRYLERVTAMRLKLQQIITGSDPDASSRTAAQAVLQGRTSEIADSRDYASRVAASLGEQWTGFGDLLQQPLDQTWRVVLQPAAASLNDVWRTGVVADWNKVFAGRYPFADSDKDASLPDMGRFMRTDNGVIAEFVTTQLAGIVERRGDRWVLAQGANRDALTVDPLFLTALNKLTQVSTVLFPSGEALVRFELRGVPTAGVTDARFVLSGRELHYFNQQEAWTPFVWPGDALENLSRIEWQTEQGGLRTALDAPGRFGPIRLFERATVTPQDSARYLIGWSPDQSAGLPLKVQLRSEVGKGPLDVLALRHFSLPPRIFVGGGANAARKLADASAPPLPPAAIAAAKHAATPLPQGAAPESE</sequence>
<keyword evidence="2" id="KW-0472">Membrane</keyword>
<dbReference type="Pfam" id="PF06744">
    <property type="entry name" value="IcmF_C"/>
    <property type="match status" value="1"/>
</dbReference>
<feature type="compositionally biased region" description="Basic and acidic residues" evidence="1">
    <location>
        <begin position="329"/>
        <end position="341"/>
    </location>
</feature>
<evidence type="ECO:0000313" key="6">
    <source>
        <dbReference type="EMBL" id="NYH19840.1"/>
    </source>
</evidence>
<keyword evidence="2" id="KW-1133">Transmembrane helix</keyword>
<dbReference type="PANTHER" id="PTHR36153">
    <property type="entry name" value="INNER MEMBRANE PROTEIN-RELATED"/>
    <property type="match status" value="1"/>
</dbReference>
<feature type="transmembrane region" description="Helical" evidence="2">
    <location>
        <begin position="7"/>
        <end position="26"/>
    </location>
</feature>
<protein>
    <submittedName>
        <fullName evidence="6">Type VI secretion system protein ImpL</fullName>
    </submittedName>
</protein>
<dbReference type="Pfam" id="PF21070">
    <property type="entry name" value="IcmF_helical"/>
    <property type="match status" value="1"/>
</dbReference>
<keyword evidence="2" id="KW-0812">Transmembrane</keyword>
<feature type="compositionally biased region" description="Low complexity" evidence="1">
    <location>
        <begin position="1171"/>
        <end position="1182"/>
    </location>
</feature>
<feature type="domain" description="IcmF-related" evidence="4">
    <location>
        <begin position="430"/>
        <end position="752"/>
    </location>
</feature>
<dbReference type="InterPro" id="IPR009612">
    <property type="entry name" value="IcmF-rel"/>
</dbReference>
<dbReference type="Pfam" id="PF06761">
    <property type="entry name" value="IcmF-related"/>
    <property type="match status" value="1"/>
</dbReference>
<dbReference type="RefSeq" id="WP_179704733.1">
    <property type="nucleotide sequence ID" value="NZ_JACCAU010000001.1"/>
</dbReference>
<feature type="region of interest" description="Disordered" evidence="1">
    <location>
        <begin position="321"/>
        <end position="341"/>
    </location>
</feature>
<dbReference type="InterPro" id="IPR053156">
    <property type="entry name" value="T6SS_TssM-like"/>
</dbReference>
<dbReference type="AlphaFoldDB" id="A0A7Y9WFD0"/>
<evidence type="ECO:0000256" key="1">
    <source>
        <dbReference type="SAM" id="MobiDB-lite"/>
    </source>
</evidence>
<proteinExistence type="predicted"/>
<organism evidence="6 7">
    <name type="scientific">Paraburkholderia bryophila</name>
    <dbReference type="NCBI Taxonomy" id="420952"/>
    <lineage>
        <taxon>Bacteria</taxon>
        <taxon>Pseudomonadati</taxon>
        <taxon>Pseudomonadota</taxon>
        <taxon>Betaproteobacteria</taxon>
        <taxon>Burkholderiales</taxon>
        <taxon>Burkholderiaceae</taxon>
        <taxon>Paraburkholderia</taxon>
    </lineage>
</organism>
<accession>A0A7Y9WFD0</accession>
<feature type="transmembrane region" description="Helical" evidence="2">
    <location>
        <begin position="38"/>
        <end position="56"/>
    </location>
</feature>
<evidence type="ECO:0000259" key="3">
    <source>
        <dbReference type="Pfam" id="PF06744"/>
    </source>
</evidence>
<evidence type="ECO:0000259" key="5">
    <source>
        <dbReference type="Pfam" id="PF21070"/>
    </source>
</evidence>
<dbReference type="InterPro" id="IPR048677">
    <property type="entry name" value="TssM1_hel"/>
</dbReference>
<feature type="transmembrane region" description="Helical" evidence="2">
    <location>
        <begin position="374"/>
        <end position="396"/>
    </location>
</feature>
<dbReference type="InterPro" id="IPR010623">
    <property type="entry name" value="IcmF_C"/>
</dbReference>
<evidence type="ECO:0000256" key="2">
    <source>
        <dbReference type="SAM" id="Phobius"/>
    </source>
</evidence>
<feature type="domain" description="Type VI secretion system component TssM1 helical" evidence="5">
    <location>
        <begin position="910"/>
        <end position="1016"/>
    </location>
</feature>
<dbReference type="EMBL" id="JACCAU010000001">
    <property type="protein sequence ID" value="NYH19840.1"/>
    <property type="molecule type" value="Genomic_DNA"/>
</dbReference>
<feature type="domain" description="Type VI secretion system IcmF C-terminal" evidence="3">
    <location>
        <begin position="1020"/>
        <end position="1113"/>
    </location>
</feature>
<comment type="caution">
    <text evidence="6">The sequence shown here is derived from an EMBL/GenBank/DDBJ whole genome shotgun (WGS) entry which is preliminary data.</text>
</comment>
<gene>
    <name evidence="6" type="ORF">GGD41_007068</name>
</gene>
<name>A0A7Y9WFD0_9BURK</name>
<evidence type="ECO:0000313" key="7">
    <source>
        <dbReference type="Proteomes" id="UP000572540"/>
    </source>
</evidence>
<dbReference type="Proteomes" id="UP000572540">
    <property type="component" value="Unassembled WGS sequence"/>
</dbReference>
<evidence type="ECO:0000259" key="4">
    <source>
        <dbReference type="Pfam" id="PF06761"/>
    </source>
</evidence>
<dbReference type="PANTHER" id="PTHR36153:SF1">
    <property type="entry name" value="TYPE VI SECRETION SYSTEM COMPONENT TSSM1"/>
    <property type="match status" value="1"/>
</dbReference>
<feature type="region of interest" description="Disordered" evidence="1">
    <location>
        <begin position="1171"/>
        <end position="1190"/>
    </location>
</feature>
<reference evidence="6 7" key="1">
    <citation type="submission" date="2020-07" db="EMBL/GenBank/DDBJ databases">
        <title>Exploring microbial biodiversity for novel pathways involved in the catabolism of aromatic compounds derived from lignin.</title>
        <authorList>
            <person name="Elkins J."/>
        </authorList>
    </citation>
    <scope>NUCLEOTIDE SEQUENCE [LARGE SCALE GENOMIC DNA]</scope>
    <source>
        <strain evidence="6 7">H2C3B</strain>
    </source>
</reference>